<evidence type="ECO:0000313" key="2">
    <source>
        <dbReference type="EMBL" id="MFC7615272.1"/>
    </source>
</evidence>
<gene>
    <name evidence="2" type="ORF">ACFQV2_18925</name>
</gene>
<keyword evidence="2" id="KW-0808">Transferase</keyword>
<accession>A0ABW2TQS8</accession>
<keyword evidence="3" id="KW-1185">Reference proteome</keyword>
<keyword evidence="2" id="KW-0012">Acyltransferase</keyword>
<dbReference type="Proteomes" id="UP001596512">
    <property type="component" value="Unassembled WGS sequence"/>
</dbReference>
<dbReference type="SUPFAM" id="SSF55729">
    <property type="entry name" value="Acyl-CoA N-acyltransferases (Nat)"/>
    <property type="match status" value="1"/>
</dbReference>
<dbReference type="EMBL" id="JBHTEY010000004">
    <property type="protein sequence ID" value="MFC7615272.1"/>
    <property type="molecule type" value="Genomic_DNA"/>
</dbReference>
<comment type="caution">
    <text evidence="2">The sequence shown here is derived from an EMBL/GenBank/DDBJ whole genome shotgun (WGS) entry which is preliminary data.</text>
</comment>
<evidence type="ECO:0000313" key="3">
    <source>
        <dbReference type="Proteomes" id="UP001596512"/>
    </source>
</evidence>
<protein>
    <submittedName>
        <fullName evidence="2">GNAT family N-acetyltransferase</fullName>
        <ecNumber evidence="2">2.3.1.-</ecNumber>
    </submittedName>
</protein>
<dbReference type="PROSITE" id="PS51186">
    <property type="entry name" value="GNAT"/>
    <property type="match status" value="1"/>
</dbReference>
<proteinExistence type="predicted"/>
<organism evidence="2 3">
    <name type="scientific">Actinokineospora soli</name>
    <dbReference type="NCBI Taxonomy" id="1048753"/>
    <lineage>
        <taxon>Bacteria</taxon>
        <taxon>Bacillati</taxon>
        <taxon>Actinomycetota</taxon>
        <taxon>Actinomycetes</taxon>
        <taxon>Pseudonocardiales</taxon>
        <taxon>Pseudonocardiaceae</taxon>
        <taxon>Actinokineospora</taxon>
    </lineage>
</organism>
<name>A0ABW2TQS8_9PSEU</name>
<reference evidence="3" key="1">
    <citation type="journal article" date="2019" name="Int. J. Syst. Evol. Microbiol.">
        <title>The Global Catalogue of Microorganisms (GCM) 10K type strain sequencing project: providing services to taxonomists for standard genome sequencing and annotation.</title>
        <authorList>
            <consortium name="The Broad Institute Genomics Platform"/>
            <consortium name="The Broad Institute Genome Sequencing Center for Infectious Disease"/>
            <person name="Wu L."/>
            <person name="Ma J."/>
        </authorList>
    </citation>
    <scope>NUCLEOTIDE SEQUENCE [LARGE SCALE GENOMIC DNA]</scope>
    <source>
        <strain evidence="3">JCM 17695</strain>
    </source>
</reference>
<dbReference type="EC" id="2.3.1.-" evidence="2"/>
<dbReference type="GO" id="GO:0016746">
    <property type="term" value="F:acyltransferase activity"/>
    <property type="evidence" value="ECO:0007669"/>
    <property type="project" value="UniProtKB-KW"/>
</dbReference>
<sequence>MHPDAFRRGHATALLHHLLDTTTGPVTVSTAEANTPATTLYRRHGFTPTRRFEPEPGLTVVAFRLQRG</sequence>
<evidence type="ECO:0000259" key="1">
    <source>
        <dbReference type="PROSITE" id="PS51186"/>
    </source>
</evidence>
<feature type="domain" description="N-acetyltransferase" evidence="1">
    <location>
        <begin position="1"/>
        <end position="68"/>
    </location>
</feature>
<dbReference type="Gene3D" id="3.40.630.30">
    <property type="match status" value="1"/>
</dbReference>
<dbReference type="Pfam" id="PF00583">
    <property type="entry name" value="Acetyltransf_1"/>
    <property type="match status" value="1"/>
</dbReference>
<dbReference type="InterPro" id="IPR000182">
    <property type="entry name" value="GNAT_dom"/>
</dbReference>
<dbReference type="InterPro" id="IPR016181">
    <property type="entry name" value="Acyl_CoA_acyltransferase"/>
</dbReference>